<evidence type="ECO:0000256" key="4">
    <source>
        <dbReference type="ARBA" id="ARBA00022806"/>
    </source>
</evidence>
<keyword evidence="4 10" id="KW-0347">Helicase</keyword>
<dbReference type="PROSITE" id="PS51192">
    <property type="entry name" value="HELICASE_ATP_BIND_1"/>
    <property type="match status" value="1"/>
</dbReference>
<dbReference type="GO" id="GO:0003676">
    <property type="term" value="F:nucleic acid binding"/>
    <property type="evidence" value="ECO:0007669"/>
    <property type="project" value="InterPro"/>
</dbReference>
<dbReference type="InterPro" id="IPR001650">
    <property type="entry name" value="Helicase_C-like"/>
</dbReference>
<dbReference type="SUPFAM" id="SSF52540">
    <property type="entry name" value="P-loop containing nucleoside triphosphate hydrolases"/>
    <property type="match status" value="1"/>
</dbReference>
<dbReference type="GO" id="GO:0005524">
    <property type="term" value="F:ATP binding"/>
    <property type="evidence" value="ECO:0007669"/>
    <property type="project" value="UniProtKB-KW"/>
</dbReference>
<evidence type="ECO:0000313" key="10">
    <source>
        <dbReference type="EMBL" id="VAV96326.1"/>
    </source>
</evidence>
<dbReference type="InterPro" id="IPR044742">
    <property type="entry name" value="DEAD/DEAH_RhlB"/>
</dbReference>
<dbReference type="GO" id="GO:0016787">
    <property type="term" value="F:hydrolase activity"/>
    <property type="evidence" value="ECO:0007669"/>
    <property type="project" value="UniProtKB-KW"/>
</dbReference>
<dbReference type="CDD" id="cd18787">
    <property type="entry name" value="SF2_C_DEAD"/>
    <property type="match status" value="1"/>
</dbReference>
<dbReference type="FunFam" id="3.40.50.300:FF:000108">
    <property type="entry name" value="ATP-dependent RNA helicase RhlE"/>
    <property type="match status" value="1"/>
</dbReference>
<keyword evidence="3" id="KW-0378">Hydrolase</keyword>
<feature type="region of interest" description="Disordered" evidence="6">
    <location>
        <begin position="398"/>
        <end position="467"/>
    </location>
</feature>
<evidence type="ECO:0000259" key="8">
    <source>
        <dbReference type="PROSITE" id="PS51194"/>
    </source>
</evidence>
<evidence type="ECO:0000256" key="1">
    <source>
        <dbReference type="ARBA" id="ARBA00022490"/>
    </source>
</evidence>
<dbReference type="InterPro" id="IPR014001">
    <property type="entry name" value="Helicase_ATP-bd"/>
</dbReference>
<organism evidence="10">
    <name type="scientific">hydrothermal vent metagenome</name>
    <dbReference type="NCBI Taxonomy" id="652676"/>
    <lineage>
        <taxon>unclassified sequences</taxon>
        <taxon>metagenomes</taxon>
        <taxon>ecological metagenomes</taxon>
    </lineage>
</organism>
<dbReference type="SMART" id="SM00487">
    <property type="entry name" value="DEXDc"/>
    <property type="match status" value="1"/>
</dbReference>
<keyword evidence="5" id="KW-0067">ATP-binding</keyword>
<evidence type="ECO:0000256" key="6">
    <source>
        <dbReference type="SAM" id="MobiDB-lite"/>
    </source>
</evidence>
<dbReference type="InterPro" id="IPR011545">
    <property type="entry name" value="DEAD/DEAH_box_helicase_dom"/>
</dbReference>
<dbReference type="EMBL" id="UOEC01000132">
    <property type="protein sequence ID" value="VAV96326.1"/>
    <property type="molecule type" value="Genomic_DNA"/>
</dbReference>
<keyword evidence="2" id="KW-0547">Nucleotide-binding</keyword>
<dbReference type="Pfam" id="PF00271">
    <property type="entry name" value="Helicase_C"/>
    <property type="match status" value="1"/>
</dbReference>
<evidence type="ECO:0000256" key="3">
    <source>
        <dbReference type="ARBA" id="ARBA00022801"/>
    </source>
</evidence>
<dbReference type="PANTHER" id="PTHR47959:SF13">
    <property type="entry name" value="ATP-DEPENDENT RNA HELICASE RHLE"/>
    <property type="match status" value="1"/>
</dbReference>
<feature type="domain" description="Helicase C-terminal" evidence="8">
    <location>
        <begin position="244"/>
        <end position="412"/>
    </location>
</feature>
<gene>
    <name evidence="10" type="ORF">MNBD_ALPHA08-715</name>
</gene>
<proteinExistence type="predicted"/>
<dbReference type="GO" id="GO:0005829">
    <property type="term" value="C:cytosol"/>
    <property type="evidence" value="ECO:0007669"/>
    <property type="project" value="TreeGrafter"/>
</dbReference>
<dbReference type="CDD" id="cd00268">
    <property type="entry name" value="DEADc"/>
    <property type="match status" value="1"/>
</dbReference>
<accession>A0A3B0S674</accession>
<dbReference type="Gene3D" id="3.40.50.300">
    <property type="entry name" value="P-loop containing nucleotide triphosphate hydrolases"/>
    <property type="match status" value="2"/>
</dbReference>
<protein>
    <submittedName>
        <fullName evidence="10">ATP-dependent RNA helicase RhlE</fullName>
    </submittedName>
</protein>
<sequence>MTKKLLHGLQTRCFSRETKDIFLTSPETFKDFGLDSRILDALSEQGYSEPTPIQSKAIPAVLEGRDVVGLAQTGTGKTAAFTLPLLQRMIDDANPELDGVVRILILSPTRELAAQIRKNVVAYSRSLPLRSTCITGGVPIKRQLRAMSAGIDILIATPGRLIDLCNQRKVNLRNVQTLVLDEADHMLDIGFLPDIKRIIAMLPKKRQTLLFSATMPKKIRELTSQYLVDPVSVSVAPATKTADKVEQAVMFVPRPSKIVAMTHLAREHAGKRIIVFTRTKRGADKVARRLGAEGHGAAAIHGNKSQNQRDRALAAFRDGSTLILIATDIAARGIDIPDVGLVVNYELPNVPEVYVHRIGRTARAGASGMAISLCDEDEKPLLKDIQRLIKLDIPVISTPALPPVKPMPKRPTKQKTGDQPGNPKKKRNRRHKPKGGPKQEQAQAHKAKPGGGRPPRRQRRPSGGGNR</sequence>
<dbReference type="InterPro" id="IPR050079">
    <property type="entry name" value="DEAD_box_RNA_helicase"/>
</dbReference>
<feature type="domain" description="DEAD-box RNA helicase Q" evidence="9">
    <location>
        <begin position="27"/>
        <end position="55"/>
    </location>
</feature>
<dbReference type="PROSITE" id="PS51195">
    <property type="entry name" value="Q_MOTIF"/>
    <property type="match status" value="1"/>
</dbReference>
<dbReference type="InterPro" id="IPR027417">
    <property type="entry name" value="P-loop_NTPase"/>
</dbReference>
<feature type="compositionally biased region" description="Basic residues" evidence="6">
    <location>
        <begin position="423"/>
        <end position="435"/>
    </location>
</feature>
<evidence type="ECO:0000256" key="2">
    <source>
        <dbReference type="ARBA" id="ARBA00022741"/>
    </source>
</evidence>
<reference evidence="10" key="1">
    <citation type="submission" date="2018-06" db="EMBL/GenBank/DDBJ databases">
        <authorList>
            <person name="Zhirakovskaya E."/>
        </authorList>
    </citation>
    <scope>NUCLEOTIDE SEQUENCE</scope>
</reference>
<dbReference type="PANTHER" id="PTHR47959">
    <property type="entry name" value="ATP-DEPENDENT RNA HELICASE RHLE-RELATED"/>
    <property type="match status" value="1"/>
</dbReference>
<dbReference type="GO" id="GO:0003724">
    <property type="term" value="F:RNA helicase activity"/>
    <property type="evidence" value="ECO:0007669"/>
    <property type="project" value="InterPro"/>
</dbReference>
<evidence type="ECO:0000256" key="5">
    <source>
        <dbReference type="ARBA" id="ARBA00022840"/>
    </source>
</evidence>
<dbReference type="SMART" id="SM00490">
    <property type="entry name" value="HELICc"/>
    <property type="match status" value="1"/>
</dbReference>
<keyword evidence="1" id="KW-0963">Cytoplasm</keyword>
<evidence type="ECO:0000259" key="7">
    <source>
        <dbReference type="PROSITE" id="PS51192"/>
    </source>
</evidence>
<dbReference type="PROSITE" id="PS51194">
    <property type="entry name" value="HELICASE_CTER"/>
    <property type="match status" value="1"/>
</dbReference>
<dbReference type="AlphaFoldDB" id="A0A3B0S674"/>
<dbReference type="Pfam" id="PF00270">
    <property type="entry name" value="DEAD"/>
    <property type="match status" value="1"/>
</dbReference>
<feature type="domain" description="Helicase ATP-binding" evidence="7">
    <location>
        <begin position="58"/>
        <end position="233"/>
    </location>
</feature>
<name>A0A3B0S674_9ZZZZ</name>
<dbReference type="InterPro" id="IPR014014">
    <property type="entry name" value="RNA_helicase_DEAD_Q_motif"/>
</dbReference>
<evidence type="ECO:0000259" key="9">
    <source>
        <dbReference type="PROSITE" id="PS51195"/>
    </source>
</evidence>